<protein>
    <recommendedName>
        <fullName evidence="8">Indoleamine 2,3-dioxygenase</fullName>
    </recommendedName>
</protein>
<feature type="region of interest" description="Disordered" evidence="5">
    <location>
        <begin position="345"/>
        <end position="365"/>
    </location>
</feature>
<reference evidence="6 7" key="1">
    <citation type="submission" date="2014-11" db="EMBL/GenBank/DDBJ databases">
        <authorList>
            <person name="Zhu J."/>
            <person name="Qi W."/>
            <person name="Song R."/>
        </authorList>
    </citation>
    <scope>NUCLEOTIDE SEQUENCE [LARGE SCALE GENOMIC DNA]</scope>
</reference>
<evidence type="ECO:0000313" key="6">
    <source>
        <dbReference type="EMBL" id="CEM37983.1"/>
    </source>
</evidence>
<dbReference type="PhylomeDB" id="A0A0G4H2T8"/>
<feature type="region of interest" description="Disordered" evidence="5">
    <location>
        <begin position="191"/>
        <end position="214"/>
    </location>
</feature>
<dbReference type="InterPro" id="IPR000898">
    <property type="entry name" value="Indolamine_dOase"/>
</dbReference>
<gene>
    <name evidence="6" type="ORF">Vbra_19463</name>
</gene>
<dbReference type="OMA" id="SFMSRMQ"/>
<dbReference type="OrthoDB" id="248779at2759"/>
<feature type="region of interest" description="Disordered" evidence="5">
    <location>
        <begin position="464"/>
        <end position="518"/>
    </location>
</feature>
<keyword evidence="3 4" id="KW-0408">Iron</keyword>
<dbReference type="GO" id="GO:0020037">
    <property type="term" value="F:heme binding"/>
    <property type="evidence" value="ECO:0007669"/>
    <property type="project" value="InterPro"/>
</dbReference>
<dbReference type="GO" id="GO:0005737">
    <property type="term" value="C:cytoplasm"/>
    <property type="evidence" value="ECO:0007669"/>
    <property type="project" value="TreeGrafter"/>
</dbReference>
<feature type="compositionally biased region" description="Pro residues" evidence="5">
    <location>
        <begin position="346"/>
        <end position="365"/>
    </location>
</feature>
<dbReference type="VEuPathDB" id="CryptoDB:Vbra_19463"/>
<name>A0A0G4H2T8_VITBC</name>
<dbReference type="Pfam" id="PF01231">
    <property type="entry name" value="IDO"/>
    <property type="match status" value="1"/>
</dbReference>
<dbReference type="GO" id="GO:0033754">
    <property type="term" value="F:indoleamine 2,3-dioxygenase activity"/>
    <property type="evidence" value="ECO:0007669"/>
    <property type="project" value="TreeGrafter"/>
</dbReference>
<dbReference type="GO" id="GO:0046872">
    <property type="term" value="F:metal ion binding"/>
    <property type="evidence" value="ECO:0007669"/>
    <property type="project" value="UniProtKB-KW"/>
</dbReference>
<keyword evidence="4" id="KW-0349">Heme</keyword>
<evidence type="ECO:0000256" key="4">
    <source>
        <dbReference type="PIRSR" id="PIRSR600898-1"/>
    </source>
</evidence>
<dbReference type="PANTHER" id="PTHR28657:SF5">
    <property type="entry name" value="INDOLEAMINE 2,3-DIOXYGENASE"/>
    <property type="match status" value="1"/>
</dbReference>
<dbReference type="AlphaFoldDB" id="A0A0G4H2T8"/>
<dbReference type="STRING" id="1169540.A0A0G4H2T8"/>
<dbReference type="EMBL" id="CDMY01000964">
    <property type="protein sequence ID" value="CEM37983.1"/>
    <property type="molecule type" value="Genomic_DNA"/>
</dbReference>
<dbReference type="Gene3D" id="1.20.58.480">
    <property type="match status" value="1"/>
</dbReference>
<feature type="compositionally biased region" description="Pro residues" evidence="5">
    <location>
        <begin position="196"/>
        <end position="206"/>
    </location>
</feature>
<evidence type="ECO:0000256" key="1">
    <source>
        <dbReference type="ARBA" id="ARBA00007119"/>
    </source>
</evidence>
<dbReference type="InterPro" id="IPR037217">
    <property type="entry name" value="Trp/Indoleamine_2_3_dOase-like"/>
</dbReference>
<evidence type="ECO:0000256" key="3">
    <source>
        <dbReference type="ARBA" id="ARBA00023004"/>
    </source>
</evidence>
<dbReference type="GO" id="GO:0019441">
    <property type="term" value="P:L-tryptophan catabolic process to kynurenine"/>
    <property type="evidence" value="ECO:0007669"/>
    <property type="project" value="InterPro"/>
</dbReference>
<feature type="region of interest" description="Disordered" evidence="5">
    <location>
        <begin position="401"/>
        <end position="446"/>
    </location>
</feature>
<sequence>MATFLPLSLRDYGLSAESGFLPSEPPVGRLADPYFEKWEELATDVPSRVKDMALFREQIEGMCVLDSSRIGAGDECSLRRAYVVLSVLGHAYVWGGGDEGVRDVLPKSIAVPWCAVSDRLGVPPVVTHASMDLWNWALIDADGPMDIENLKCHTHFTGSRSEEWFHLIPTVIEHAGAPLIHQTLDLAHTLNKAPETPTPTPPPPSPTATHHLPPSPALTDELLQYLGCLASTLRSVTSLIGRMYEGCCRFEFYFKQRPFLAGFGSSEALPDGLVYEGVSNEARTYKGASAGQSSLIQMLDVMLGVNHDDPFLSEMRDYMPARHARFLEDLQPVGEAMRALIRASEPPAPLLPSPSPSPCPSPSPSPLVDAFNECIDLLAAFRSAHMGLVYTYIIQLKRHHAAPPTPTAAPTTTTSTPNTEEATPEWVVQGGHQERSESLTDVGTGGTDLLPFLKQCKQETVEARMEGADGPPLLTAEDRSTSKGSGMTLLIVEEQDDELDRGDGDGEGEDTPTCGGSG</sequence>
<dbReference type="Proteomes" id="UP000041254">
    <property type="component" value="Unassembled WGS sequence"/>
</dbReference>
<dbReference type="SUPFAM" id="SSF140959">
    <property type="entry name" value="Indolic compounds 2,3-dioxygenase-like"/>
    <property type="match status" value="1"/>
</dbReference>
<comment type="similarity">
    <text evidence="1">Belongs to the indoleamine 2,3-dioxygenase family.</text>
</comment>
<evidence type="ECO:0000256" key="2">
    <source>
        <dbReference type="ARBA" id="ARBA00022723"/>
    </source>
</evidence>
<evidence type="ECO:0000256" key="5">
    <source>
        <dbReference type="SAM" id="MobiDB-lite"/>
    </source>
</evidence>
<feature type="binding site" description="proximal binding residue" evidence="4">
    <location>
        <position position="385"/>
    </location>
    <ligand>
        <name>heme b</name>
        <dbReference type="ChEBI" id="CHEBI:60344"/>
    </ligand>
    <ligandPart>
        <name>Fe</name>
        <dbReference type="ChEBI" id="CHEBI:18248"/>
    </ligandPart>
</feature>
<proteinExistence type="inferred from homology"/>
<dbReference type="PANTHER" id="PTHR28657">
    <property type="entry name" value="INDOLEAMINE 2,3-DIOXYGENASE"/>
    <property type="match status" value="1"/>
</dbReference>
<keyword evidence="7" id="KW-1185">Reference proteome</keyword>
<feature type="compositionally biased region" description="Acidic residues" evidence="5">
    <location>
        <begin position="493"/>
        <end position="510"/>
    </location>
</feature>
<accession>A0A0G4H2T8</accession>
<dbReference type="GO" id="GO:0034354">
    <property type="term" value="P:'de novo' NAD+ biosynthetic process from L-tryptophan"/>
    <property type="evidence" value="ECO:0007669"/>
    <property type="project" value="TreeGrafter"/>
</dbReference>
<organism evidence="6 7">
    <name type="scientific">Vitrella brassicaformis (strain CCMP3155)</name>
    <dbReference type="NCBI Taxonomy" id="1169540"/>
    <lineage>
        <taxon>Eukaryota</taxon>
        <taxon>Sar</taxon>
        <taxon>Alveolata</taxon>
        <taxon>Colpodellida</taxon>
        <taxon>Vitrellaceae</taxon>
        <taxon>Vitrella</taxon>
    </lineage>
</organism>
<feature type="compositionally biased region" description="Low complexity" evidence="5">
    <location>
        <begin position="408"/>
        <end position="425"/>
    </location>
</feature>
<evidence type="ECO:0000313" key="7">
    <source>
        <dbReference type="Proteomes" id="UP000041254"/>
    </source>
</evidence>
<keyword evidence="2 4" id="KW-0479">Metal-binding</keyword>
<dbReference type="InParanoid" id="A0A0G4H2T8"/>
<evidence type="ECO:0008006" key="8">
    <source>
        <dbReference type="Google" id="ProtNLM"/>
    </source>
</evidence>